<evidence type="ECO:0000256" key="11">
    <source>
        <dbReference type="ARBA" id="ARBA00022900"/>
    </source>
</evidence>
<sequence length="487" mass="54777">MGQAEWSTSIPCDSKILRGLRLERAFNRMRRFALFLYAVLVGAIDPTPSSDNSLTHCNTKLKDIPGQPMCVYRTPDKKTQTAQTADKATQPKAKDLPENTNPRVWELSRANSKFAFEFYKQLAKSKADGENIFLSPLSISTAFAMTKLGACGDTLQQLMEVFKFDTITEKTSDQVHYFFAKLNCRLYRKANKSSELVSANRLFGEKSLTYNQTFQNISEAVYSAKLIPVNFKDKPKSARKIINAWVANKTEGLIRDVIPPDAITPYTTLVIVNAIYFKGLWKSMFEKEVTVKRDFEKADRSVCKAPMMQQQGSFRFGKFSKDGVKVIELPYKGDDVSMVLILPLAEATLTGVENQLTHEKIMGWLKQLTSTDVELSLPRFRVEDSFSLTDRLKQMGLNDLFNQEKANLPGIIEGTSNNIYISDAFHKAFLEVNEEGSEAAGASTVIVMGRSLRPSLEIFNANRPFLLLIREVAINAIIFMGRISNPC</sequence>
<keyword evidence="12" id="KW-0094">Blood coagulation</keyword>
<evidence type="ECO:0000256" key="12">
    <source>
        <dbReference type="ARBA" id="ARBA00023084"/>
    </source>
</evidence>
<dbReference type="InterPro" id="IPR042178">
    <property type="entry name" value="Serpin_sf_1"/>
</dbReference>
<dbReference type="SMART" id="SM00093">
    <property type="entry name" value="SERPIN"/>
    <property type="match status" value="1"/>
</dbReference>
<dbReference type="InterPro" id="IPR023795">
    <property type="entry name" value="Serpin_CS"/>
</dbReference>
<evidence type="ECO:0000256" key="7">
    <source>
        <dbReference type="ARBA" id="ARBA00022674"/>
    </source>
</evidence>
<dbReference type="PANTHER" id="PTHR11461:SF53">
    <property type="entry name" value="ANTITHROMBIN-III"/>
    <property type="match status" value="1"/>
</dbReference>
<comment type="subunit">
    <text evidence="3">Forms protease inhibiting heterodimer with TMPRSS7.</text>
</comment>
<evidence type="ECO:0000256" key="16">
    <source>
        <dbReference type="ARBA" id="ARBA00033153"/>
    </source>
</evidence>
<feature type="domain" description="Serpin" evidence="19">
    <location>
        <begin position="116"/>
        <end position="486"/>
    </location>
</feature>
<proteinExistence type="inferred from homology"/>
<evidence type="ECO:0000313" key="21">
    <source>
        <dbReference type="Proteomes" id="UP000287033"/>
    </source>
</evidence>
<dbReference type="PANTHER" id="PTHR11461">
    <property type="entry name" value="SERINE PROTEASE INHIBITOR, SERPIN"/>
    <property type="match status" value="1"/>
</dbReference>
<evidence type="ECO:0000256" key="18">
    <source>
        <dbReference type="SAM" id="MobiDB-lite"/>
    </source>
</evidence>
<dbReference type="GO" id="GO:0004867">
    <property type="term" value="F:serine-type endopeptidase inhibitor activity"/>
    <property type="evidence" value="ECO:0007669"/>
    <property type="project" value="UniProtKB-KW"/>
</dbReference>
<dbReference type="EMBL" id="BEZZ01000887">
    <property type="protein sequence ID" value="GCC36808.1"/>
    <property type="molecule type" value="Genomic_DNA"/>
</dbReference>
<comment type="caution">
    <text evidence="20">The sequence shown here is derived from an EMBL/GenBank/DDBJ whole genome shotgun (WGS) entry which is preliminary data.</text>
</comment>
<evidence type="ECO:0000256" key="4">
    <source>
        <dbReference type="ARBA" id="ARBA00015267"/>
    </source>
</evidence>
<keyword evidence="5" id="KW-0964">Secreted</keyword>
<keyword evidence="14" id="KW-0325">Glycoprotein</keyword>
<evidence type="ECO:0000256" key="17">
    <source>
        <dbReference type="RuleBase" id="RU000411"/>
    </source>
</evidence>
<name>A0A401T2F3_CHIPU</name>
<dbReference type="GO" id="GO:0008201">
    <property type="term" value="F:heparin binding"/>
    <property type="evidence" value="ECO:0007669"/>
    <property type="project" value="UniProtKB-KW"/>
</dbReference>
<keyword evidence="10" id="KW-0732">Signal</keyword>
<keyword evidence="8" id="KW-0646">Protease inhibitor</keyword>
<dbReference type="FunFam" id="2.10.310.10:FF:000001">
    <property type="entry name" value="Serpin family A member 1"/>
    <property type="match status" value="1"/>
</dbReference>
<evidence type="ECO:0000256" key="15">
    <source>
        <dbReference type="ARBA" id="ARBA00025088"/>
    </source>
</evidence>
<gene>
    <name evidence="20" type="ORF">chiPu_0015308</name>
</gene>
<dbReference type="SUPFAM" id="SSF56574">
    <property type="entry name" value="Serpins"/>
    <property type="match status" value="1"/>
</dbReference>
<accession>A0A401T2F3</accession>
<dbReference type="Proteomes" id="UP000287033">
    <property type="component" value="Unassembled WGS sequence"/>
</dbReference>
<keyword evidence="13" id="KW-1015">Disulfide bond</keyword>
<dbReference type="AlphaFoldDB" id="A0A401T2F3"/>
<evidence type="ECO:0000256" key="5">
    <source>
        <dbReference type="ARBA" id="ARBA00022525"/>
    </source>
</evidence>
<dbReference type="Gene3D" id="2.30.39.10">
    <property type="entry name" value="Alpha-1-antitrypsin, domain 1"/>
    <property type="match status" value="1"/>
</dbReference>
<evidence type="ECO:0000256" key="3">
    <source>
        <dbReference type="ARBA" id="ARBA00011096"/>
    </source>
</evidence>
<dbReference type="InterPro" id="IPR042185">
    <property type="entry name" value="Serpin_sf_2"/>
</dbReference>
<evidence type="ECO:0000313" key="20">
    <source>
        <dbReference type="EMBL" id="GCC36808.1"/>
    </source>
</evidence>
<dbReference type="STRING" id="137246.A0A401T2F3"/>
<feature type="region of interest" description="Disordered" evidence="18">
    <location>
        <begin position="77"/>
        <end position="99"/>
    </location>
</feature>
<dbReference type="OMA" id="CQVPTMY"/>
<evidence type="ECO:0000256" key="6">
    <source>
        <dbReference type="ARBA" id="ARBA00022553"/>
    </source>
</evidence>
<protein>
    <recommendedName>
        <fullName evidence="4">Antithrombin-III</fullName>
    </recommendedName>
    <alternativeName>
        <fullName evidence="16">Serpin C1</fullName>
    </alternativeName>
</protein>
<keyword evidence="11" id="KW-0722">Serine protease inhibitor</keyword>
<dbReference type="FunFam" id="3.30.497.10:FF:000008">
    <property type="entry name" value="antithrombin-III isoform X1"/>
    <property type="match status" value="1"/>
</dbReference>
<dbReference type="GO" id="GO:0007596">
    <property type="term" value="P:blood coagulation"/>
    <property type="evidence" value="ECO:0007669"/>
    <property type="project" value="UniProtKB-KW"/>
</dbReference>
<comment type="function">
    <text evidence="15">Most important serine protease inhibitor in plasma that regulates the blood coagulation cascade. AT-III inhibits thrombin, matriptase-3/TMPRSS7, as well as factors IXa, Xa and XIa. Its inhibitory activity is greatly enhanced in the presence of heparin.</text>
</comment>
<organism evidence="20 21">
    <name type="scientific">Chiloscyllium punctatum</name>
    <name type="common">Brownbanded bambooshark</name>
    <name type="synonym">Hemiscyllium punctatum</name>
    <dbReference type="NCBI Taxonomy" id="137246"/>
    <lineage>
        <taxon>Eukaryota</taxon>
        <taxon>Metazoa</taxon>
        <taxon>Chordata</taxon>
        <taxon>Craniata</taxon>
        <taxon>Vertebrata</taxon>
        <taxon>Chondrichthyes</taxon>
        <taxon>Elasmobranchii</taxon>
        <taxon>Galeomorphii</taxon>
        <taxon>Galeoidea</taxon>
        <taxon>Orectolobiformes</taxon>
        <taxon>Hemiscylliidae</taxon>
        <taxon>Chiloscyllium</taxon>
    </lineage>
</organism>
<dbReference type="OrthoDB" id="9440847at2759"/>
<comment type="similarity">
    <text evidence="2 17">Belongs to the serpin family.</text>
</comment>
<evidence type="ECO:0000256" key="10">
    <source>
        <dbReference type="ARBA" id="ARBA00022729"/>
    </source>
</evidence>
<dbReference type="Gene3D" id="3.30.497.10">
    <property type="entry name" value="Antithrombin, subunit I, domain 2"/>
    <property type="match status" value="1"/>
</dbReference>
<dbReference type="GO" id="GO:0005615">
    <property type="term" value="C:extracellular space"/>
    <property type="evidence" value="ECO:0007669"/>
    <property type="project" value="InterPro"/>
</dbReference>
<dbReference type="InterPro" id="IPR023796">
    <property type="entry name" value="Serpin_dom"/>
</dbReference>
<dbReference type="InterPro" id="IPR000215">
    <property type="entry name" value="Serpin_fam"/>
</dbReference>
<evidence type="ECO:0000256" key="13">
    <source>
        <dbReference type="ARBA" id="ARBA00023157"/>
    </source>
</evidence>
<keyword evidence="7" id="KW-0358">Heparin-binding</keyword>
<dbReference type="InterPro" id="IPR036186">
    <property type="entry name" value="Serpin_sf"/>
</dbReference>
<evidence type="ECO:0000259" key="19">
    <source>
        <dbReference type="SMART" id="SM00093"/>
    </source>
</evidence>
<evidence type="ECO:0000256" key="2">
    <source>
        <dbReference type="ARBA" id="ARBA00009500"/>
    </source>
</evidence>
<reference evidence="20 21" key="1">
    <citation type="journal article" date="2018" name="Nat. Ecol. Evol.">
        <title>Shark genomes provide insights into elasmobranch evolution and the origin of vertebrates.</title>
        <authorList>
            <person name="Hara Y"/>
            <person name="Yamaguchi K"/>
            <person name="Onimaru K"/>
            <person name="Kadota M"/>
            <person name="Koyanagi M"/>
            <person name="Keeley SD"/>
            <person name="Tatsumi K"/>
            <person name="Tanaka K"/>
            <person name="Motone F"/>
            <person name="Kageyama Y"/>
            <person name="Nozu R"/>
            <person name="Adachi N"/>
            <person name="Nishimura O"/>
            <person name="Nakagawa R"/>
            <person name="Tanegashima C"/>
            <person name="Kiyatake I"/>
            <person name="Matsumoto R"/>
            <person name="Murakumo K"/>
            <person name="Nishida K"/>
            <person name="Terakita A"/>
            <person name="Kuratani S"/>
            <person name="Sato K"/>
            <person name="Hyodo S Kuraku.S."/>
        </authorList>
    </citation>
    <scope>NUCLEOTIDE SEQUENCE [LARGE SCALE GENOMIC DNA]</scope>
</reference>
<keyword evidence="6" id="KW-0597">Phosphoprotein</keyword>
<evidence type="ECO:0000256" key="9">
    <source>
        <dbReference type="ARBA" id="ARBA00022696"/>
    </source>
</evidence>
<dbReference type="Pfam" id="PF00079">
    <property type="entry name" value="Serpin"/>
    <property type="match status" value="1"/>
</dbReference>
<dbReference type="PROSITE" id="PS00284">
    <property type="entry name" value="SERPIN"/>
    <property type="match status" value="1"/>
</dbReference>
<keyword evidence="9" id="KW-0356">Hemostasis</keyword>
<evidence type="ECO:0000256" key="8">
    <source>
        <dbReference type="ARBA" id="ARBA00022690"/>
    </source>
</evidence>
<keyword evidence="21" id="KW-1185">Reference proteome</keyword>
<feature type="compositionally biased region" description="Low complexity" evidence="18">
    <location>
        <begin position="80"/>
        <end position="91"/>
    </location>
</feature>
<evidence type="ECO:0000256" key="1">
    <source>
        <dbReference type="ARBA" id="ARBA00004239"/>
    </source>
</evidence>
<evidence type="ECO:0000256" key="14">
    <source>
        <dbReference type="ARBA" id="ARBA00023180"/>
    </source>
</evidence>
<comment type="subcellular location">
    <subcellularLocation>
        <location evidence="1">Secreted</location>
        <location evidence="1">Extracellular space</location>
    </subcellularLocation>
</comment>